<dbReference type="Proteomes" id="UP000887116">
    <property type="component" value="Unassembled WGS sequence"/>
</dbReference>
<proteinExistence type="inferred from homology"/>
<dbReference type="EMBL" id="BMAO01003142">
    <property type="protein sequence ID" value="GFQ85946.1"/>
    <property type="molecule type" value="Genomic_DNA"/>
</dbReference>
<protein>
    <recommendedName>
        <fullName evidence="4">60S ribosomal protein L7a</fullName>
    </recommendedName>
</protein>
<sequence length="291" mass="32905">MVQKKGIKGKKGKKKVAAAPVLAKKLERKKIVNPLFEKRPRNFGIGRDIQPKRDLSRFVKWPKYITLQRQRAVLYQRIKVPPPINQFSESLDRQTATQLFKLFDKYRPESHKAKKERLRKRAEARAEGKEDTPTKRPLVVRQGANTVTTLVEQKKALLVAIANDVDPIELVLSLPAVCRKMGVPYCIVKNKSRLGTVVGRKTCSCLALSGVNPEDRNQLNKLIESVKTNFNERAEEIRKHWGGGILGAKSQARFNKIEAARAKEQSQKVHGFQGTIRPVSGEKSSLEDIVK</sequence>
<reference evidence="7" key="1">
    <citation type="submission" date="2020-07" db="EMBL/GenBank/DDBJ databases">
        <title>Multicomponent nature underlies the extraordinary mechanical properties of spider dragline silk.</title>
        <authorList>
            <person name="Kono N."/>
            <person name="Nakamura H."/>
            <person name="Mori M."/>
            <person name="Yoshida Y."/>
            <person name="Ohtoshi R."/>
            <person name="Malay A.D."/>
            <person name="Moran D.A.P."/>
            <person name="Tomita M."/>
            <person name="Numata K."/>
            <person name="Arakawa K."/>
        </authorList>
    </citation>
    <scope>NUCLEOTIDE SEQUENCE</scope>
</reference>
<comment type="caution">
    <text evidence="7">The sequence shown here is derived from an EMBL/GenBank/DDBJ whole genome shotgun (WGS) entry which is preliminary data.</text>
</comment>
<evidence type="ECO:0000256" key="2">
    <source>
        <dbReference type="ARBA" id="ARBA00022980"/>
    </source>
</evidence>
<dbReference type="OrthoDB" id="29563at2759"/>
<organism evidence="7 8">
    <name type="scientific">Trichonephila clavata</name>
    <name type="common">Joro spider</name>
    <name type="synonym">Nephila clavata</name>
    <dbReference type="NCBI Taxonomy" id="2740835"/>
    <lineage>
        <taxon>Eukaryota</taxon>
        <taxon>Metazoa</taxon>
        <taxon>Ecdysozoa</taxon>
        <taxon>Arthropoda</taxon>
        <taxon>Chelicerata</taxon>
        <taxon>Arachnida</taxon>
        <taxon>Araneae</taxon>
        <taxon>Araneomorphae</taxon>
        <taxon>Entelegynae</taxon>
        <taxon>Araneoidea</taxon>
        <taxon>Nephilidae</taxon>
        <taxon>Trichonephila</taxon>
    </lineage>
</organism>
<feature type="region of interest" description="Disordered" evidence="5">
    <location>
        <begin position="111"/>
        <end position="137"/>
    </location>
</feature>
<keyword evidence="3 4" id="KW-0687">Ribonucleoprotein</keyword>
<comment type="function">
    <text evidence="4">Component of the ribosome.</text>
</comment>
<dbReference type="InterPro" id="IPR050257">
    <property type="entry name" value="eL8/uL1-like"/>
</dbReference>
<dbReference type="InterPro" id="IPR029064">
    <property type="entry name" value="Ribosomal_eL30-like_sf"/>
</dbReference>
<dbReference type="InterPro" id="IPR004037">
    <property type="entry name" value="Ribosomal_eL8-like_CS"/>
</dbReference>
<dbReference type="Gene3D" id="3.30.1330.30">
    <property type="match status" value="1"/>
</dbReference>
<dbReference type="PRINTS" id="PR00881">
    <property type="entry name" value="L7ARS6FAMILY"/>
</dbReference>
<dbReference type="PROSITE" id="PS01082">
    <property type="entry name" value="RIBOSOMAL_L7AE"/>
    <property type="match status" value="1"/>
</dbReference>
<dbReference type="FunFam" id="3.30.1330.30:FF:000003">
    <property type="entry name" value="60S ribosomal protein L7a"/>
    <property type="match status" value="1"/>
</dbReference>
<dbReference type="Pfam" id="PF01248">
    <property type="entry name" value="Ribosomal_L7Ae"/>
    <property type="match status" value="1"/>
</dbReference>
<evidence type="ECO:0000256" key="5">
    <source>
        <dbReference type="SAM" id="MobiDB-lite"/>
    </source>
</evidence>
<feature type="region of interest" description="Disordered" evidence="5">
    <location>
        <begin position="270"/>
        <end position="291"/>
    </location>
</feature>
<dbReference type="InterPro" id="IPR004038">
    <property type="entry name" value="Ribosomal_eL8/eL30/eS12/Gad45"/>
</dbReference>
<dbReference type="PANTHER" id="PTHR23105">
    <property type="entry name" value="RIBOSOMAL PROTEIN L7AE FAMILY MEMBER"/>
    <property type="match status" value="1"/>
</dbReference>
<dbReference type="GO" id="GO:0042254">
    <property type="term" value="P:ribosome biogenesis"/>
    <property type="evidence" value="ECO:0007669"/>
    <property type="project" value="InterPro"/>
</dbReference>
<feature type="domain" description="Ribosomal protein eL8/eL30/eS12/Gadd45" evidence="6">
    <location>
        <begin position="135"/>
        <end position="219"/>
    </location>
</feature>
<dbReference type="PRINTS" id="PR00882">
    <property type="entry name" value="RIBOSOMALL7A"/>
</dbReference>
<dbReference type="InterPro" id="IPR018492">
    <property type="entry name" value="Ribosomal_eL8/Nhp2"/>
</dbReference>
<gene>
    <name evidence="7" type="primary">RPL7A</name>
    <name evidence="7" type="ORF">TNCT_671151</name>
</gene>
<evidence type="ECO:0000259" key="6">
    <source>
        <dbReference type="Pfam" id="PF01248"/>
    </source>
</evidence>
<dbReference type="InterPro" id="IPR001921">
    <property type="entry name" value="Ribosomal_eL8_euk"/>
</dbReference>
<keyword evidence="2 4" id="KW-0689">Ribosomal protein</keyword>
<keyword evidence="8" id="KW-1185">Reference proteome</keyword>
<name>A0A8X6FPZ2_TRICU</name>
<dbReference type="SUPFAM" id="SSF55315">
    <property type="entry name" value="L30e-like"/>
    <property type="match status" value="1"/>
</dbReference>
<evidence type="ECO:0000256" key="1">
    <source>
        <dbReference type="ARBA" id="ARBA00007337"/>
    </source>
</evidence>
<comment type="similarity">
    <text evidence="1 4">Belongs to the eukaryotic ribosomal protein eL8 family.</text>
</comment>
<dbReference type="AlphaFoldDB" id="A0A8X6FPZ2"/>
<evidence type="ECO:0000256" key="4">
    <source>
        <dbReference type="RuleBase" id="RU367042"/>
    </source>
</evidence>
<accession>A0A8X6FPZ2</accession>
<evidence type="ECO:0000313" key="8">
    <source>
        <dbReference type="Proteomes" id="UP000887116"/>
    </source>
</evidence>
<dbReference type="GO" id="GO:0022625">
    <property type="term" value="C:cytosolic large ribosomal subunit"/>
    <property type="evidence" value="ECO:0007669"/>
    <property type="project" value="UniProtKB-UniRule"/>
</dbReference>
<evidence type="ECO:0000256" key="3">
    <source>
        <dbReference type="ARBA" id="ARBA00023274"/>
    </source>
</evidence>
<dbReference type="GO" id="GO:0003723">
    <property type="term" value="F:RNA binding"/>
    <property type="evidence" value="ECO:0007669"/>
    <property type="project" value="UniProtKB-UniRule"/>
</dbReference>
<feature type="compositionally biased region" description="Basic and acidic residues" evidence="5">
    <location>
        <begin position="121"/>
        <end position="134"/>
    </location>
</feature>
<evidence type="ECO:0000313" key="7">
    <source>
        <dbReference type="EMBL" id="GFQ85946.1"/>
    </source>
</evidence>